<sequence length="186" mass="21823">MTRTFPGSNRKEISYLKARTFYVLHVLFVHLILSSSAFTAAAMLQFMFLNCTQVVRSYASMNDFNDLTPLNGQILIYSDTLDLELKCSKQDGFFPADVVFLASTNLMVFAILRQQTWMHADVKYILEQQAKKQSYCYPNKGEKRQKEKEKTEKKREKTKKENKLERMMKMEARLECLTIELLQVKY</sequence>
<gene>
    <name evidence="3" type="ORF">QVD17_25326</name>
</gene>
<feature type="compositionally biased region" description="Basic and acidic residues" evidence="1">
    <location>
        <begin position="140"/>
        <end position="164"/>
    </location>
</feature>
<dbReference type="EMBL" id="JAUHHV010000006">
    <property type="protein sequence ID" value="KAK1422306.1"/>
    <property type="molecule type" value="Genomic_DNA"/>
</dbReference>
<proteinExistence type="predicted"/>
<feature type="region of interest" description="Disordered" evidence="1">
    <location>
        <begin position="137"/>
        <end position="164"/>
    </location>
</feature>
<name>A0AAD8KJK8_TARER</name>
<evidence type="ECO:0000256" key="2">
    <source>
        <dbReference type="SAM" id="Phobius"/>
    </source>
</evidence>
<keyword evidence="2" id="KW-1133">Transmembrane helix</keyword>
<dbReference type="AlphaFoldDB" id="A0AAD8KJK8"/>
<keyword evidence="2" id="KW-0472">Membrane</keyword>
<reference evidence="3" key="1">
    <citation type="journal article" date="2023" name="bioRxiv">
        <title>Improved chromosome-level genome assembly for marigold (Tagetes erecta).</title>
        <authorList>
            <person name="Jiang F."/>
            <person name="Yuan L."/>
            <person name="Wang S."/>
            <person name="Wang H."/>
            <person name="Xu D."/>
            <person name="Wang A."/>
            <person name="Fan W."/>
        </authorList>
    </citation>
    <scope>NUCLEOTIDE SEQUENCE</scope>
    <source>
        <strain evidence="3">WSJ</strain>
        <tissue evidence="3">Leaf</tissue>
    </source>
</reference>
<evidence type="ECO:0000313" key="3">
    <source>
        <dbReference type="EMBL" id="KAK1422306.1"/>
    </source>
</evidence>
<feature type="transmembrane region" description="Helical" evidence="2">
    <location>
        <begin position="93"/>
        <end position="112"/>
    </location>
</feature>
<keyword evidence="4" id="KW-1185">Reference proteome</keyword>
<evidence type="ECO:0000313" key="4">
    <source>
        <dbReference type="Proteomes" id="UP001229421"/>
    </source>
</evidence>
<accession>A0AAD8KJK8</accession>
<keyword evidence="2" id="KW-0812">Transmembrane</keyword>
<evidence type="ECO:0000256" key="1">
    <source>
        <dbReference type="SAM" id="MobiDB-lite"/>
    </source>
</evidence>
<protein>
    <submittedName>
        <fullName evidence="3">Uncharacterized protein</fullName>
    </submittedName>
</protein>
<comment type="caution">
    <text evidence="3">The sequence shown here is derived from an EMBL/GenBank/DDBJ whole genome shotgun (WGS) entry which is preliminary data.</text>
</comment>
<feature type="transmembrane region" description="Helical" evidence="2">
    <location>
        <begin position="21"/>
        <end position="48"/>
    </location>
</feature>
<dbReference type="Proteomes" id="UP001229421">
    <property type="component" value="Unassembled WGS sequence"/>
</dbReference>
<organism evidence="3 4">
    <name type="scientific">Tagetes erecta</name>
    <name type="common">African marigold</name>
    <dbReference type="NCBI Taxonomy" id="13708"/>
    <lineage>
        <taxon>Eukaryota</taxon>
        <taxon>Viridiplantae</taxon>
        <taxon>Streptophyta</taxon>
        <taxon>Embryophyta</taxon>
        <taxon>Tracheophyta</taxon>
        <taxon>Spermatophyta</taxon>
        <taxon>Magnoliopsida</taxon>
        <taxon>eudicotyledons</taxon>
        <taxon>Gunneridae</taxon>
        <taxon>Pentapetalae</taxon>
        <taxon>asterids</taxon>
        <taxon>campanulids</taxon>
        <taxon>Asterales</taxon>
        <taxon>Asteraceae</taxon>
        <taxon>Asteroideae</taxon>
        <taxon>Heliantheae alliance</taxon>
        <taxon>Tageteae</taxon>
        <taxon>Tagetes</taxon>
    </lineage>
</organism>